<dbReference type="HOGENOM" id="CLU_549034_0_0_1"/>
<dbReference type="EMBL" id="CP000587">
    <property type="protein sequence ID" value="ABO96998.1"/>
    <property type="molecule type" value="Genomic_DNA"/>
</dbReference>
<dbReference type="Gene3D" id="3.30.40.10">
    <property type="entry name" value="Zinc/RING finger domain, C3HC4 (zinc finger)"/>
    <property type="match status" value="1"/>
</dbReference>
<dbReference type="KEGG" id="olu:OSTLU_32661"/>
<organism evidence="4 5">
    <name type="scientific">Ostreococcus lucimarinus (strain CCE9901)</name>
    <dbReference type="NCBI Taxonomy" id="436017"/>
    <lineage>
        <taxon>Eukaryota</taxon>
        <taxon>Viridiplantae</taxon>
        <taxon>Chlorophyta</taxon>
        <taxon>Mamiellophyceae</taxon>
        <taxon>Mamiellales</taxon>
        <taxon>Bathycoccaceae</taxon>
        <taxon>Ostreococcus</taxon>
    </lineage>
</organism>
<dbReference type="InterPro" id="IPR009057">
    <property type="entry name" value="Homeodomain-like_sf"/>
</dbReference>
<dbReference type="InterPro" id="IPR013083">
    <property type="entry name" value="Znf_RING/FYVE/PHD"/>
</dbReference>
<dbReference type="PROSITE" id="PS51294">
    <property type="entry name" value="HTH_MYB"/>
    <property type="match status" value="1"/>
</dbReference>
<dbReference type="OMA" id="QWGIFAM"/>
<dbReference type="eggNOG" id="ENOG502QV86">
    <property type="taxonomic scope" value="Eukaryota"/>
</dbReference>
<sequence>MSENDMAVANAPVDASCAKSAIEGASGDARAAAAVPAWMADDDDDGLTEEQRRVIAERVAALQNRFKKFEEKTTREKVEELMLGNADKGLTEREADMVLRVCNGNEFEASDRLGEAEDGESFLMSIRFMIQEEDALKRRSQSSKAAQTANERFNKRIERLRKRRMSFGGDEEDEEDAGEPEEFFETEYILEESLGVQFVRHTKKHVNVKRLRLDDAIARAQVAEELAEPEVNPYEGWSEARIKAWKNREKNENQYYYRFNEPGEMQANGKWTDEEHQKFMDIIASLPGGKANYEWGTFSKGIPGRVGYQCSNYYRTLVKNNIIQDENYMVDPVSGDLRFNFKNKGFTRAEPVEGEPRMVMVKKVIKQKKPKAPKQPKKAKKKVKKSDDKAFHCTIRAGPVRSSGRATKKTYTDGGDDDEDFDDEFEELPVLPGFIDPITRMAIEEPAISPYGHVAGYETWCKILRQPEAPDTCPFTKQPLKRRELIKLTHENIDQYRSKIVENQQTGENAQVRHLGRGNRVRTPTHPTKGDYLSIKTEEVIFGILFAFMAWKLWQSVRGLFRYWKYVRAPNAPETELEAGAIAFEEDDDENEKID</sequence>
<feature type="compositionally biased region" description="Basic residues" evidence="1">
    <location>
        <begin position="366"/>
        <end position="384"/>
    </location>
</feature>
<keyword evidence="5" id="KW-1185">Reference proteome</keyword>
<reference evidence="4 5" key="1">
    <citation type="journal article" date="2007" name="Proc. Natl. Acad. Sci. U.S.A.">
        <title>The tiny eukaryote Ostreococcus provides genomic insights into the paradox of plankton speciation.</title>
        <authorList>
            <person name="Palenik B."/>
            <person name="Grimwood J."/>
            <person name="Aerts A."/>
            <person name="Rouze P."/>
            <person name="Salamov A."/>
            <person name="Putnam N."/>
            <person name="Dupont C."/>
            <person name="Jorgensen R."/>
            <person name="Derelle E."/>
            <person name="Rombauts S."/>
            <person name="Zhou K."/>
            <person name="Otillar R."/>
            <person name="Merchant S.S."/>
            <person name="Podell S."/>
            <person name="Gaasterland T."/>
            <person name="Napoli C."/>
            <person name="Gendler K."/>
            <person name="Manuell A."/>
            <person name="Tai V."/>
            <person name="Vallon O."/>
            <person name="Piganeau G."/>
            <person name="Jancek S."/>
            <person name="Heijde M."/>
            <person name="Jabbari K."/>
            <person name="Bowler C."/>
            <person name="Lohr M."/>
            <person name="Robbens S."/>
            <person name="Werner G."/>
            <person name="Dubchak I."/>
            <person name="Pazour G.J."/>
            <person name="Ren Q."/>
            <person name="Paulsen I."/>
            <person name="Delwiche C."/>
            <person name="Schmutz J."/>
            <person name="Rokhsar D."/>
            <person name="Van de Peer Y."/>
            <person name="Moreau H."/>
            <person name="Grigoriev I.V."/>
        </authorList>
    </citation>
    <scope>NUCLEOTIDE SEQUENCE [LARGE SCALE GENOMIC DNA]</scope>
    <source>
        <strain evidence="4 5">CCE9901</strain>
    </source>
</reference>
<dbReference type="Pfam" id="PF00249">
    <property type="entry name" value="Myb_DNA-binding"/>
    <property type="match status" value="1"/>
</dbReference>
<dbReference type="SUPFAM" id="SSF46689">
    <property type="entry name" value="Homeodomain-like"/>
    <property type="match status" value="1"/>
</dbReference>
<protein>
    <submittedName>
        <fullName evidence="4">Uncharacterized protein</fullName>
    </submittedName>
</protein>
<evidence type="ECO:0000256" key="1">
    <source>
        <dbReference type="SAM" id="MobiDB-lite"/>
    </source>
</evidence>
<dbReference type="STRING" id="436017.A4S095"/>
<feature type="region of interest" description="Disordered" evidence="1">
    <location>
        <begin position="366"/>
        <end position="386"/>
    </location>
</feature>
<dbReference type="CDD" id="cd00167">
    <property type="entry name" value="SANT"/>
    <property type="match status" value="1"/>
</dbReference>
<dbReference type="PROSITE" id="PS50090">
    <property type="entry name" value="MYB_LIKE"/>
    <property type="match status" value="1"/>
</dbReference>
<dbReference type="SUPFAM" id="SSF57850">
    <property type="entry name" value="RING/U-box"/>
    <property type="match status" value="1"/>
</dbReference>
<dbReference type="Gene3D" id="1.10.10.60">
    <property type="entry name" value="Homeodomain-like"/>
    <property type="match status" value="1"/>
</dbReference>
<feature type="region of interest" description="Disordered" evidence="1">
    <location>
        <begin position="401"/>
        <end position="420"/>
    </location>
</feature>
<dbReference type="Proteomes" id="UP000001568">
    <property type="component" value="Chromosome 7"/>
</dbReference>
<evidence type="ECO:0000313" key="4">
    <source>
        <dbReference type="EMBL" id="ABO96998.1"/>
    </source>
</evidence>
<name>A4S095_OSTLU</name>
<dbReference type="OrthoDB" id="6781668at2759"/>
<dbReference type="InterPro" id="IPR001005">
    <property type="entry name" value="SANT/Myb"/>
</dbReference>
<accession>A4S095</accession>
<evidence type="ECO:0000259" key="3">
    <source>
        <dbReference type="PROSITE" id="PS51294"/>
    </source>
</evidence>
<gene>
    <name evidence="4" type="ORF">OSTLU_32661</name>
</gene>
<dbReference type="InterPro" id="IPR017930">
    <property type="entry name" value="Myb_dom"/>
</dbReference>
<feature type="domain" description="HTH myb-type" evidence="3">
    <location>
        <begin position="269"/>
        <end position="322"/>
    </location>
</feature>
<dbReference type="AlphaFoldDB" id="A4S095"/>
<proteinExistence type="predicted"/>
<evidence type="ECO:0000313" key="5">
    <source>
        <dbReference type="Proteomes" id="UP000001568"/>
    </source>
</evidence>
<dbReference type="RefSeq" id="XP_001418705.1">
    <property type="nucleotide sequence ID" value="XM_001418668.1"/>
</dbReference>
<dbReference type="Gramene" id="ABO96998">
    <property type="protein sequence ID" value="ABO96998"/>
    <property type="gene ID" value="OSTLU_32661"/>
</dbReference>
<dbReference type="GeneID" id="5002691"/>
<evidence type="ECO:0000259" key="2">
    <source>
        <dbReference type="PROSITE" id="PS50090"/>
    </source>
</evidence>
<feature type="domain" description="Myb-like" evidence="2">
    <location>
        <begin position="263"/>
        <end position="318"/>
    </location>
</feature>